<evidence type="ECO:0000313" key="2">
    <source>
        <dbReference type="Proteomes" id="UP001596035"/>
    </source>
</evidence>
<dbReference type="InterPro" id="IPR009097">
    <property type="entry name" value="Cyclic_Pdiesterase"/>
</dbReference>
<sequence length="187" mass="20944">MASSTTVNVFFSLRVPADLVQTVVDLQKEQRDRVNPQAREHLHITLGFLHQADAGRLADAAAVISSTTWPTPTIRLTGEVRHGSWALQKNPDYRYRDDLVQKGEQVRLGVELTSELREVQTGITQRLDITEDGYWPHVTLGLARCDFPRSEAEAMRLPTLSAPSAGLDMQQEITATDFRILINRPLA</sequence>
<dbReference type="Gene3D" id="3.90.1140.10">
    <property type="entry name" value="Cyclic phosphodiesterase"/>
    <property type="match status" value="1"/>
</dbReference>
<dbReference type="GO" id="GO:0016874">
    <property type="term" value="F:ligase activity"/>
    <property type="evidence" value="ECO:0007669"/>
    <property type="project" value="UniProtKB-KW"/>
</dbReference>
<name>A0ABW0DP48_9ACTN</name>
<comment type="caution">
    <text evidence="1">The sequence shown here is derived from an EMBL/GenBank/DDBJ whole genome shotgun (WGS) entry which is preliminary data.</text>
</comment>
<accession>A0ABW0DP48</accession>
<proteinExistence type="predicted"/>
<dbReference type="RefSeq" id="WP_344566363.1">
    <property type="nucleotide sequence ID" value="NZ_BAAATG010000050.1"/>
</dbReference>
<dbReference type="Proteomes" id="UP001596035">
    <property type="component" value="Unassembled WGS sequence"/>
</dbReference>
<gene>
    <name evidence="1" type="ORF">ACFPWV_06430</name>
</gene>
<organism evidence="1 2">
    <name type="scientific">Streptomyces atrovirens</name>
    <dbReference type="NCBI Taxonomy" id="285556"/>
    <lineage>
        <taxon>Bacteria</taxon>
        <taxon>Bacillati</taxon>
        <taxon>Actinomycetota</taxon>
        <taxon>Actinomycetes</taxon>
        <taxon>Kitasatosporales</taxon>
        <taxon>Streptomycetaceae</taxon>
        <taxon>Streptomyces</taxon>
    </lineage>
</organism>
<dbReference type="SUPFAM" id="SSF55144">
    <property type="entry name" value="LigT-like"/>
    <property type="match status" value="1"/>
</dbReference>
<dbReference type="EMBL" id="JBHSKN010000007">
    <property type="protein sequence ID" value="MFC5239549.1"/>
    <property type="molecule type" value="Genomic_DNA"/>
</dbReference>
<reference evidence="2" key="1">
    <citation type="journal article" date="2019" name="Int. J. Syst. Evol. Microbiol.">
        <title>The Global Catalogue of Microorganisms (GCM) 10K type strain sequencing project: providing services to taxonomists for standard genome sequencing and annotation.</title>
        <authorList>
            <consortium name="The Broad Institute Genomics Platform"/>
            <consortium name="The Broad Institute Genome Sequencing Center for Infectious Disease"/>
            <person name="Wu L."/>
            <person name="Ma J."/>
        </authorList>
    </citation>
    <scope>NUCLEOTIDE SEQUENCE [LARGE SCALE GENOMIC DNA]</scope>
    <source>
        <strain evidence="2">CGMCC 4.7131</strain>
    </source>
</reference>
<protein>
    <submittedName>
        <fullName evidence="1">2'-5' RNA ligase family protein</fullName>
    </submittedName>
</protein>
<keyword evidence="1" id="KW-0436">Ligase</keyword>
<keyword evidence="2" id="KW-1185">Reference proteome</keyword>
<evidence type="ECO:0000313" key="1">
    <source>
        <dbReference type="EMBL" id="MFC5239549.1"/>
    </source>
</evidence>